<feature type="transmembrane region" description="Helical" evidence="1">
    <location>
        <begin position="6"/>
        <end position="26"/>
    </location>
</feature>
<keyword evidence="1" id="KW-1133">Transmembrane helix</keyword>
<evidence type="ECO:0000259" key="2">
    <source>
        <dbReference type="Pfam" id="PF01578"/>
    </source>
</evidence>
<dbReference type="PANTHER" id="PTHR38034">
    <property type="entry name" value="INNER MEMBRANE PROTEIN YPJD"/>
    <property type="match status" value="1"/>
</dbReference>
<feature type="transmembrane region" description="Helical" evidence="1">
    <location>
        <begin position="178"/>
        <end position="202"/>
    </location>
</feature>
<feature type="transmembrane region" description="Helical" evidence="1">
    <location>
        <begin position="71"/>
        <end position="88"/>
    </location>
</feature>
<sequence>MIHPLLTITVIALYLAATVVLVLRLTRRLPAREGTRQAAIALAVAGVALHAVILSQTIWQSNGLDLRLFNAGALIGWVMAALLVLAAVREPVESLGVLVFPVSAAAVLTQYFFGVAHTTNPVGFAGVDSHVLLSVIAYSVLGIAAAQSVVLAVQEHQLRNRHPGGFLRLLPALQDMDALLFTMLRVGFVLLTASLATGWFFVQDLFAQHLVHKTVLTMLAWALFAMLLLGRWHYGWRGQVAARWSIGAFLVLALGYFGSKIMLELVLGA</sequence>
<dbReference type="PANTHER" id="PTHR38034:SF1">
    <property type="entry name" value="INNER MEMBRANE PROTEIN YPJD"/>
    <property type="match status" value="1"/>
</dbReference>
<feature type="transmembrane region" description="Helical" evidence="1">
    <location>
        <begin position="244"/>
        <end position="263"/>
    </location>
</feature>
<dbReference type="GO" id="GO:0005886">
    <property type="term" value="C:plasma membrane"/>
    <property type="evidence" value="ECO:0007669"/>
    <property type="project" value="TreeGrafter"/>
</dbReference>
<gene>
    <name evidence="3" type="primary">ypjD</name>
    <name evidence="3" type="ORF">KBTEX_01802</name>
</gene>
<evidence type="ECO:0000256" key="1">
    <source>
        <dbReference type="SAM" id="Phobius"/>
    </source>
</evidence>
<evidence type="ECO:0000313" key="3">
    <source>
        <dbReference type="EMBL" id="QEA05479.1"/>
    </source>
</evidence>
<organism evidence="3">
    <name type="scientific">uncultured organism</name>
    <dbReference type="NCBI Taxonomy" id="155900"/>
    <lineage>
        <taxon>unclassified sequences</taxon>
        <taxon>environmental samples</taxon>
    </lineage>
</organism>
<accession>A0A5B8R8L8</accession>
<dbReference type="InterPro" id="IPR002541">
    <property type="entry name" value="Cyt_c_assembly"/>
</dbReference>
<dbReference type="InterPro" id="IPR052372">
    <property type="entry name" value="YpjD/HemX"/>
</dbReference>
<protein>
    <submittedName>
        <fullName evidence="3">Inner membrane protein YpjD</fullName>
    </submittedName>
</protein>
<feature type="transmembrane region" description="Helical" evidence="1">
    <location>
        <begin position="95"/>
        <end position="113"/>
    </location>
</feature>
<feature type="domain" description="Cytochrome c assembly protein" evidence="2">
    <location>
        <begin position="47"/>
        <end position="265"/>
    </location>
</feature>
<keyword evidence="1" id="KW-0812">Transmembrane</keyword>
<dbReference type="GO" id="GO:0017004">
    <property type="term" value="P:cytochrome complex assembly"/>
    <property type="evidence" value="ECO:0007669"/>
    <property type="project" value="InterPro"/>
</dbReference>
<name>A0A5B8R8L8_9ZZZZ</name>
<dbReference type="Pfam" id="PF01578">
    <property type="entry name" value="Cytochrom_C_asm"/>
    <property type="match status" value="1"/>
</dbReference>
<feature type="transmembrane region" description="Helical" evidence="1">
    <location>
        <begin position="214"/>
        <end position="232"/>
    </location>
</feature>
<keyword evidence="1" id="KW-0472">Membrane</keyword>
<reference evidence="3" key="1">
    <citation type="submission" date="2019-06" db="EMBL/GenBank/DDBJ databases">
        <authorList>
            <person name="Murdoch R.W."/>
            <person name="Fathepure B."/>
        </authorList>
    </citation>
    <scope>NUCLEOTIDE SEQUENCE</scope>
</reference>
<proteinExistence type="predicted"/>
<dbReference type="AlphaFoldDB" id="A0A5B8R8L8"/>
<feature type="transmembrane region" description="Helical" evidence="1">
    <location>
        <begin position="133"/>
        <end position="153"/>
    </location>
</feature>
<dbReference type="EMBL" id="MN079102">
    <property type="protein sequence ID" value="QEA05479.1"/>
    <property type="molecule type" value="Genomic_DNA"/>
</dbReference>
<dbReference type="GO" id="GO:0020037">
    <property type="term" value="F:heme binding"/>
    <property type="evidence" value="ECO:0007669"/>
    <property type="project" value="InterPro"/>
</dbReference>
<feature type="transmembrane region" description="Helical" evidence="1">
    <location>
        <begin position="38"/>
        <end position="59"/>
    </location>
</feature>